<evidence type="ECO:0000313" key="3">
    <source>
        <dbReference type="Proteomes" id="UP001620273"/>
    </source>
</evidence>
<sequence length="101" mass="11361">MARQTARVPDPIADHIAASRIGKGTRLVVTGRYAQRDWQTDHRHPTPGRPISERPTPPRHGMRGGPFPYPISRHTPQDRETDVASHGIRYRPDAATHSDIE</sequence>
<keyword evidence="3" id="KW-1185">Reference proteome</keyword>
<name>A0ABW8KPN5_9BIFI</name>
<evidence type="ECO:0000313" key="2">
    <source>
        <dbReference type="EMBL" id="MFK3575545.1"/>
    </source>
</evidence>
<gene>
    <name evidence="2" type="ORF">OCH74_01475</name>
</gene>
<dbReference type="EMBL" id="JAOQBW010000001">
    <property type="protein sequence ID" value="MFK3575545.1"/>
    <property type="molecule type" value="Genomic_DNA"/>
</dbReference>
<evidence type="ECO:0008006" key="4">
    <source>
        <dbReference type="Google" id="ProtNLM"/>
    </source>
</evidence>
<feature type="compositionally biased region" description="Basic and acidic residues" evidence="1">
    <location>
        <begin position="34"/>
        <end position="44"/>
    </location>
</feature>
<protein>
    <recommendedName>
        <fullName evidence="4">Single-stranded DNA-binding protein</fullName>
    </recommendedName>
</protein>
<organism evidence="2 3">
    <name type="scientific">Bifidobacterium thermacidophilum</name>
    <dbReference type="NCBI Taxonomy" id="246618"/>
    <lineage>
        <taxon>Bacteria</taxon>
        <taxon>Bacillati</taxon>
        <taxon>Actinomycetota</taxon>
        <taxon>Actinomycetes</taxon>
        <taxon>Bifidobacteriales</taxon>
        <taxon>Bifidobacteriaceae</taxon>
        <taxon>Bifidobacterium</taxon>
    </lineage>
</organism>
<reference evidence="2 3" key="1">
    <citation type="submission" date="2022-09" db="EMBL/GenBank/DDBJ databases">
        <title>Genome sequencing of four strains from tibetan pig.</title>
        <authorList>
            <person name="Feng J."/>
        </authorList>
    </citation>
    <scope>NUCLEOTIDE SEQUENCE [LARGE SCALE GENOMIC DNA]</scope>
    <source>
        <strain evidence="2 3">11-1-1</strain>
    </source>
</reference>
<accession>A0ABW8KPN5</accession>
<dbReference type="Proteomes" id="UP001620273">
    <property type="component" value="Unassembled WGS sequence"/>
</dbReference>
<feature type="compositionally biased region" description="Basic and acidic residues" evidence="1">
    <location>
        <begin position="90"/>
        <end position="101"/>
    </location>
</feature>
<evidence type="ECO:0000256" key="1">
    <source>
        <dbReference type="SAM" id="MobiDB-lite"/>
    </source>
</evidence>
<feature type="region of interest" description="Disordered" evidence="1">
    <location>
        <begin position="33"/>
        <end position="101"/>
    </location>
</feature>
<dbReference type="RefSeq" id="WP_144053418.1">
    <property type="nucleotide sequence ID" value="NZ_JAOQBW010000001.1"/>
</dbReference>
<comment type="caution">
    <text evidence="2">The sequence shown here is derived from an EMBL/GenBank/DDBJ whole genome shotgun (WGS) entry which is preliminary data.</text>
</comment>
<proteinExistence type="predicted"/>